<keyword evidence="1" id="KW-1003">Cell membrane</keyword>
<dbReference type="InterPro" id="IPR003593">
    <property type="entry name" value="AAA+_ATPase"/>
</dbReference>
<evidence type="ECO:0000256" key="4">
    <source>
        <dbReference type="ARBA" id="ARBA00022840"/>
    </source>
</evidence>
<keyword evidence="3" id="KW-0547">Nucleotide-binding</keyword>
<dbReference type="PROSITE" id="PS50893">
    <property type="entry name" value="ABC_TRANSPORTER_2"/>
    <property type="match status" value="1"/>
</dbReference>
<gene>
    <name evidence="6" type="ordered locus">Bamb_1712</name>
</gene>
<evidence type="ECO:0000313" key="6">
    <source>
        <dbReference type="EMBL" id="ABI87268.1"/>
    </source>
</evidence>
<dbReference type="Gene3D" id="3.40.50.300">
    <property type="entry name" value="P-loop containing nucleotide triphosphate hydrolases"/>
    <property type="match status" value="1"/>
</dbReference>
<dbReference type="SMART" id="SM00382">
    <property type="entry name" value="AAA"/>
    <property type="match status" value="1"/>
</dbReference>
<keyword evidence="4" id="KW-0067">ATP-binding</keyword>
<keyword evidence="2" id="KW-0472">Membrane</keyword>
<dbReference type="Pfam" id="PF00005">
    <property type="entry name" value="ABC_tran"/>
    <property type="match status" value="1"/>
</dbReference>
<organism evidence="6 7">
    <name type="scientific">Burkholderia ambifaria (strain ATCC BAA-244 / DSM 16087 / CCUG 44356 / LMG 19182 / AMMD)</name>
    <name type="common">Burkholderia cepacia (strain AMMD)</name>
    <dbReference type="NCBI Taxonomy" id="339670"/>
    <lineage>
        <taxon>Bacteria</taxon>
        <taxon>Pseudomonadati</taxon>
        <taxon>Pseudomonadota</taxon>
        <taxon>Betaproteobacteria</taxon>
        <taxon>Burkholderiales</taxon>
        <taxon>Burkholderiaceae</taxon>
        <taxon>Burkholderia</taxon>
        <taxon>Burkholderia cepacia complex</taxon>
    </lineage>
</organism>
<keyword evidence="2" id="KW-0997">Cell inner membrane</keyword>
<dbReference type="InterPro" id="IPR027417">
    <property type="entry name" value="P-loop_NTPase"/>
</dbReference>
<evidence type="ECO:0000256" key="2">
    <source>
        <dbReference type="ARBA" id="ARBA00022519"/>
    </source>
</evidence>
<dbReference type="KEGG" id="bam:Bamb_1712"/>
<dbReference type="InterPro" id="IPR003439">
    <property type="entry name" value="ABC_transporter-like_ATP-bd"/>
</dbReference>
<reference evidence="6" key="1">
    <citation type="submission" date="2009-01" db="EMBL/GenBank/DDBJ databases">
        <title>Complete sequence of Chromosome 1 of Burkholderia cepacia AMMD.</title>
        <authorList>
            <consortium name="US DOE Joint Genome Institute"/>
            <person name="Copeland A."/>
            <person name="Lucas S."/>
            <person name="Lapidus A."/>
            <person name="Barry K."/>
            <person name="Detter J.C."/>
            <person name="Glavina del Rio T."/>
            <person name="Hammon N."/>
            <person name="Israni S."/>
            <person name="Pitluck S."/>
            <person name="Bruce D."/>
            <person name="Chain P."/>
            <person name="Malfatti S."/>
            <person name="Shin M."/>
            <person name="Vergez L."/>
            <person name="Schmutz J."/>
            <person name="Larimer F."/>
            <person name="Land M."/>
            <person name="Hauser L."/>
            <person name="Kyrpides N."/>
            <person name="Kim E."/>
            <person name="Parke J."/>
            <person name="Coenye T."/>
            <person name="Konstantinidis K."/>
            <person name="Ramette A."/>
            <person name="Tiedje J."/>
            <person name="Richardson P."/>
        </authorList>
    </citation>
    <scope>NUCLEOTIDE SEQUENCE [LARGE SCALE GENOMIC DNA]</scope>
    <source>
        <strain evidence="6">AMMD</strain>
    </source>
</reference>
<evidence type="ECO:0000259" key="5">
    <source>
        <dbReference type="PROSITE" id="PS50893"/>
    </source>
</evidence>
<sequence length="266" mass="28686">MSESNTTPAAFNRYYGARCANASAPLTLFFICDMTVPTGLIDAQQITRRDASSGKTLLTPTDFSLAAGSRIAITGASGSGKSVLLRALALLDPLDGGHILWRGKRIRRGAIPGYRRRVAYVRQRPAQMDRTVEAQLRYPYSLAIYRDATFDRARAEALAARAGRGADFLDKRASELSGGEAQIAALLRVLQLDPDVLLLDEPTSALDPESTRAIEALVGAWFDAAPDARAYMWISHDPAQAARIGTMLLVMQAGVLHAARATQAAQ</sequence>
<protein>
    <submittedName>
        <fullName evidence="6">ABC transporter related protein</fullName>
    </submittedName>
</protein>
<evidence type="ECO:0000256" key="3">
    <source>
        <dbReference type="ARBA" id="ARBA00022741"/>
    </source>
</evidence>
<dbReference type="GO" id="GO:0005524">
    <property type="term" value="F:ATP binding"/>
    <property type="evidence" value="ECO:0007669"/>
    <property type="project" value="UniProtKB-KW"/>
</dbReference>
<name>Q0BF05_BURCM</name>
<dbReference type="AlphaFoldDB" id="Q0BF05"/>
<accession>Q0BF05</accession>
<dbReference type="PANTHER" id="PTHR43119:SF1">
    <property type="entry name" value="ABC TRANSPORTER DOMAIN-CONTAINING PROTEIN"/>
    <property type="match status" value="1"/>
</dbReference>
<keyword evidence="7" id="KW-1185">Reference proteome</keyword>
<dbReference type="eggNOG" id="COG4619">
    <property type="taxonomic scope" value="Bacteria"/>
</dbReference>
<dbReference type="CDD" id="cd00267">
    <property type="entry name" value="ABC_ATPase"/>
    <property type="match status" value="1"/>
</dbReference>
<evidence type="ECO:0000313" key="7">
    <source>
        <dbReference type="Proteomes" id="UP000000662"/>
    </source>
</evidence>
<proteinExistence type="predicted"/>
<dbReference type="EMBL" id="CP000440">
    <property type="protein sequence ID" value="ABI87268.1"/>
    <property type="molecule type" value="Genomic_DNA"/>
</dbReference>
<feature type="domain" description="ABC transporter" evidence="5">
    <location>
        <begin position="41"/>
        <end position="265"/>
    </location>
</feature>
<evidence type="ECO:0000256" key="1">
    <source>
        <dbReference type="ARBA" id="ARBA00022475"/>
    </source>
</evidence>
<dbReference type="PANTHER" id="PTHR43119">
    <property type="entry name" value="ABC TRANSPORT PROTEIN ATP-BINDING COMPONENT-RELATED"/>
    <property type="match status" value="1"/>
</dbReference>
<dbReference type="SUPFAM" id="SSF52540">
    <property type="entry name" value="P-loop containing nucleoside triphosphate hydrolases"/>
    <property type="match status" value="1"/>
</dbReference>
<dbReference type="GO" id="GO:0016887">
    <property type="term" value="F:ATP hydrolysis activity"/>
    <property type="evidence" value="ECO:0007669"/>
    <property type="project" value="InterPro"/>
</dbReference>
<dbReference type="Proteomes" id="UP000000662">
    <property type="component" value="Chromosome 1"/>
</dbReference>